<evidence type="ECO:0000313" key="2">
    <source>
        <dbReference type="EMBL" id="UOD30059.1"/>
    </source>
</evidence>
<dbReference type="EMBL" id="CP063361">
    <property type="protein sequence ID" value="UOD30059.1"/>
    <property type="molecule type" value="Genomic_DNA"/>
</dbReference>
<reference evidence="2 3" key="1">
    <citation type="submission" date="2020-10" db="EMBL/GenBank/DDBJ databases">
        <title>Genome analysis of Massilia species.</title>
        <authorList>
            <person name="Jung D.-H."/>
        </authorList>
    </citation>
    <scope>NUCLEOTIDE SEQUENCE [LARGE SCALE GENOMIC DNA]</scope>
    <source>
        <strain evidence="3">sipir</strain>
    </source>
</reference>
<dbReference type="Proteomes" id="UP000831532">
    <property type="component" value="Chromosome"/>
</dbReference>
<protein>
    <recommendedName>
        <fullName evidence="4">DUF1461 domain-containing protein</fullName>
    </recommendedName>
</protein>
<evidence type="ECO:0008006" key="4">
    <source>
        <dbReference type="Google" id="ProtNLM"/>
    </source>
</evidence>
<name>A0ABY4A8R9_9BURK</name>
<keyword evidence="1" id="KW-1133">Transmembrane helix</keyword>
<gene>
    <name evidence="2" type="ORF">INH39_32720</name>
</gene>
<accession>A0ABY4A8R9</accession>
<keyword evidence="1" id="KW-0812">Transmembrane</keyword>
<evidence type="ECO:0000313" key="3">
    <source>
        <dbReference type="Proteomes" id="UP000831532"/>
    </source>
</evidence>
<keyword evidence="3" id="KW-1185">Reference proteome</keyword>
<proteinExistence type="predicted"/>
<feature type="transmembrane region" description="Helical" evidence="1">
    <location>
        <begin position="193"/>
        <end position="213"/>
    </location>
</feature>
<organism evidence="2 3">
    <name type="scientific">Massilia violaceinigra</name>
    <dbReference type="NCBI Taxonomy" id="2045208"/>
    <lineage>
        <taxon>Bacteria</taxon>
        <taxon>Pseudomonadati</taxon>
        <taxon>Pseudomonadota</taxon>
        <taxon>Betaproteobacteria</taxon>
        <taxon>Burkholderiales</taxon>
        <taxon>Oxalobacteraceae</taxon>
        <taxon>Telluria group</taxon>
        <taxon>Massilia</taxon>
    </lineage>
</organism>
<dbReference type="RefSeq" id="WP_243491311.1">
    <property type="nucleotide sequence ID" value="NZ_CP063361.1"/>
</dbReference>
<keyword evidence="1" id="KW-0472">Membrane</keyword>
<feature type="transmembrane region" description="Helical" evidence="1">
    <location>
        <begin position="130"/>
        <end position="151"/>
    </location>
</feature>
<sequence>MNQPPPLPEVAGLFGPINSWRRALLMLLAGVLLTAVTLVLMNHRVDLRRALQGAPEMSVEAPQASVQSVEIAAYQRAFREERYKRYREAVHDLGFWHVLPFPLIAFFVARDCYRRYKLQFERIHGTLTGNLARIGVFLVYLNILFLIWRFAYFPLVDWIWGALGNDIVAYEHSQGTRSMGRRRSSPYDTGQTMGLLLCLGAWWAWVAVSKGLAWMSRRRTTR</sequence>
<evidence type="ECO:0000256" key="1">
    <source>
        <dbReference type="SAM" id="Phobius"/>
    </source>
</evidence>
<feature type="transmembrane region" description="Helical" evidence="1">
    <location>
        <begin position="23"/>
        <end position="41"/>
    </location>
</feature>